<keyword evidence="1" id="KW-0472">Membrane</keyword>
<dbReference type="KEGG" id="amah:DLM_2099"/>
<keyword evidence="3" id="KW-1185">Reference proteome</keyword>
<gene>
    <name evidence="2" type="ORF">DLM_2099</name>
</gene>
<protein>
    <submittedName>
        <fullName evidence="2">Putative membrane protein</fullName>
    </submittedName>
</protein>
<organism evidence="2 3">
    <name type="scientific">Aquitalea magnusonii</name>
    <dbReference type="NCBI Taxonomy" id="332411"/>
    <lineage>
        <taxon>Bacteria</taxon>
        <taxon>Pseudomonadati</taxon>
        <taxon>Pseudomonadota</taxon>
        <taxon>Betaproteobacteria</taxon>
        <taxon>Neisseriales</taxon>
        <taxon>Chromobacteriaceae</taxon>
        <taxon>Aquitalea</taxon>
    </lineage>
</organism>
<dbReference type="EMBL" id="AP018823">
    <property type="protein sequence ID" value="BBF85714.1"/>
    <property type="molecule type" value="Genomic_DNA"/>
</dbReference>
<sequence>MTVTVEFWYLVGLLLGFLGVVFTFGKLLLGEIEKRLDQRFQTIDAANKAAELRLDQRFQAIDEANKDASKHWDTRFAELMEQNRREADGWQRIEKDFLRFQAELPLQYVRREDYVRNQTVIEAKLDSLALKIENVQLKGQQQ</sequence>
<reference evidence="2 3" key="2">
    <citation type="journal article" date="2017" name="Genome Announc.">
        <title>Draft genome sequence of Aquitalea magnusonii strain H3, a plant growth-promoting bacterium of duckweed Lemna minor.</title>
        <authorList>
            <person name="Ishizawa H."/>
            <person name="Kuroda M."/>
            <person name="Ike M."/>
        </authorList>
    </citation>
    <scope>NUCLEOTIDE SEQUENCE [LARGE SCALE GENOMIC DNA]</scope>
    <source>
        <strain evidence="2 3">H3</strain>
    </source>
</reference>
<keyword evidence="1" id="KW-0812">Transmembrane</keyword>
<accession>A0A3G9GEC8</accession>
<dbReference type="Proteomes" id="UP000198290">
    <property type="component" value="Chromosome"/>
</dbReference>
<reference evidence="3" key="3">
    <citation type="journal article" date="2017" name="Plant Physiol. Biochem.">
        <title>Differential oxidative and antioxidative response of duckweed Lemna minor toward plant growth promoting/inhibiting bacteria.</title>
        <authorList>
            <person name="Ishizawa H."/>
            <person name="Kuroda M."/>
            <person name="Morikawa M."/>
            <person name="Ike M."/>
        </authorList>
    </citation>
    <scope>NUCLEOTIDE SEQUENCE [LARGE SCALE GENOMIC DNA]</scope>
    <source>
        <strain evidence="3">H3</strain>
    </source>
</reference>
<feature type="transmembrane region" description="Helical" evidence="1">
    <location>
        <begin position="6"/>
        <end position="29"/>
    </location>
</feature>
<proteinExistence type="predicted"/>
<dbReference type="OrthoDB" id="5689128at2"/>
<name>A0A3G9GEC8_9NEIS</name>
<evidence type="ECO:0000313" key="2">
    <source>
        <dbReference type="EMBL" id="BBF85714.1"/>
    </source>
</evidence>
<evidence type="ECO:0000313" key="3">
    <source>
        <dbReference type="Proteomes" id="UP000198290"/>
    </source>
</evidence>
<reference evidence="3" key="1">
    <citation type="journal article" date="2017" name="Biotechnol. Biofuels">
        <title>Evaluation of environmental bacterial communities as a factor affecting the growth of duckweed Lemna minor.</title>
        <authorList>
            <person name="Ishizawa H."/>
            <person name="Kuroda M."/>
            <person name="Morikawa M."/>
            <person name="Ike M."/>
        </authorList>
    </citation>
    <scope>NUCLEOTIDE SEQUENCE [LARGE SCALE GENOMIC DNA]</scope>
    <source>
        <strain evidence="3">H3</strain>
    </source>
</reference>
<keyword evidence="1" id="KW-1133">Transmembrane helix</keyword>
<dbReference type="AlphaFoldDB" id="A0A3G9GEC8"/>
<dbReference type="RefSeq" id="WP_089084373.1">
    <property type="nucleotide sequence ID" value="NZ_AP018823.1"/>
</dbReference>
<evidence type="ECO:0000256" key="1">
    <source>
        <dbReference type="SAM" id="Phobius"/>
    </source>
</evidence>